<evidence type="ECO:0000256" key="13">
    <source>
        <dbReference type="RuleBase" id="RU000581"/>
    </source>
</evidence>
<keyword evidence="12 13" id="KW-0275">Fatty acid biosynthesis</keyword>
<comment type="domain">
    <text evidence="13">The histidine box domains are involved in binding the catalytic metal ions.</text>
</comment>
<dbReference type="GO" id="GO:0004768">
    <property type="term" value="F:stearoyl-CoA 9-desaturase activity"/>
    <property type="evidence" value="ECO:0007669"/>
    <property type="project" value="TreeGrafter"/>
</dbReference>
<comment type="cofactor">
    <cofactor evidence="13">
        <name>Fe(2+)</name>
        <dbReference type="ChEBI" id="CHEBI:29033"/>
    </cofactor>
</comment>
<evidence type="ECO:0000256" key="5">
    <source>
        <dbReference type="ARBA" id="ARBA00022723"/>
    </source>
</evidence>
<feature type="domain" description="Fatty acid desaturase" evidence="15">
    <location>
        <begin position="77"/>
        <end position="283"/>
    </location>
</feature>
<dbReference type="CDD" id="cd03505">
    <property type="entry name" value="Delta9-FADS-like"/>
    <property type="match status" value="1"/>
</dbReference>
<evidence type="ECO:0000256" key="1">
    <source>
        <dbReference type="ARBA" id="ARBA00004141"/>
    </source>
</evidence>
<dbReference type="OMA" id="GHFANDF"/>
<keyword evidence="7 14" id="KW-1133">Transmembrane helix</keyword>
<dbReference type="AlphaFoldDB" id="B4N426"/>
<dbReference type="PhylomeDB" id="B4N426"/>
<protein>
    <submittedName>
        <fullName evidence="16">Desaturase F-eta</fullName>
        <ecNumber evidence="16">1.14.19.-</ecNumber>
    </submittedName>
</protein>
<dbReference type="HOGENOM" id="CLU_027359_0_2_1"/>
<keyword evidence="9" id="KW-0408">Iron</keyword>
<dbReference type="OrthoDB" id="10260134at2759"/>
<comment type="subcellular location">
    <subcellularLocation>
        <location evidence="1">Membrane</location>
        <topology evidence="1">Multi-pass membrane protein</topology>
    </subcellularLocation>
</comment>
<keyword evidence="8 13" id="KW-0560">Oxidoreductase</keyword>
<evidence type="ECO:0000313" key="17">
    <source>
        <dbReference type="Proteomes" id="UP000007798"/>
    </source>
</evidence>
<comment type="similarity">
    <text evidence="2 13">Belongs to the fatty acid desaturase type 1 family.</text>
</comment>
<evidence type="ECO:0000259" key="15">
    <source>
        <dbReference type="Pfam" id="PF00487"/>
    </source>
</evidence>
<keyword evidence="5" id="KW-0479">Metal-binding</keyword>
<evidence type="ECO:0000256" key="2">
    <source>
        <dbReference type="ARBA" id="ARBA00009295"/>
    </source>
</evidence>
<dbReference type="GO" id="GO:0006636">
    <property type="term" value="P:unsaturated fatty acid biosynthetic process"/>
    <property type="evidence" value="ECO:0007669"/>
    <property type="project" value="TreeGrafter"/>
</dbReference>
<evidence type="ECO:0000256" key="9">
    <source>
        <dbReference type="ARBA" id="ARBA00023004"/>
    </source>
</evidence>
<evidence type="ECO:0000313" key="16">
    <source>
        <dbReference type="EMBL" id="EDW78900.1"/>
    </source>
</evidence>
<accession>B4N426</accession>
<dbReference type="eggNOG" id="KOG1600">
    <property type="taxonomic scope" value="Eukaryota"/>
</dbReference>
<keyword evidence="6" id="KW-0276">Fatty acid metabolism</keyword>
<proteinExistence type="inferred from homology"/>
<dbReference type="EMBL" id="CH964095">
    <property type="protein sequence ID" value="EDW78900.1"/>
    <property type="molecule type" value="Genomic_DNA"/>
</dbReference>
<evidence type="ECO:0000256" key="8">
    <source>
        <dbReference type="ARBA" id="ARBA00023002"/>
    </source>
</evidence>
<dbReference type="InterPro" id="IPR005804">
    <property type="entry name" value="FA_desaturase_dom"/>
</dbReference>
<evidence type="ECO:0000256" key="14">
    <source>
        <dbReference type="SAM" id="Phobius"/>
    </source>
</evidence>
<keyword evidence="3 13" id="KW-0444">Lipid biosynthesis</keyword>
<dbReference type="Proteomes" id="UP000007798">
    <property type="component" value="Unassembled WGS sequence"/>
</dbReference>
<reference evidence="16 17" key="1">
    <citation type="journal article" date="2007" name="Nature">
        <title>Evolution of genes and genomes on the Drosophila phylogeny.</title>
        <authorList>
            <consortium name="Drosophila 12 Genomes Consortium"/>
            <person name="Clark A.G."/>
            <person name="Eisen M.B."/>
            <person name="Smith D.R."/>
            <person name="Bergman C.M."/>
            <person name="Oliver B."/>
            <person name="Markow T.A."/>
            <person name="Kaufman T.C."/>
            <person name="Kellis M."/>
            <person name="Gelbart W."/>
            <person name="Iyer V.N."/>
            <person name="Pollard D.A."/>
            <person name="Sackton T.B."/>
            <person name="Larracuente A.M."/>
            <person name="Singh N.D."/>
            <person name="Abad J.P."/>
            <person name="Abt D.N."/>
            <person name="Adryan B."/>
            <person name="Aguade M."/>
            <person name="Akashi H."/>
            <person name="Anderson W.W."/>
            <person name="Aquadro C.F."/>
            <person name="Ardell D.H."/>
            <person name="Arguello R."/>
            <person name="Artieri C.G."/>
            <person name="Barbash D.A."/>
            <person name="Barker D."/>
            <person name="Barsanti P."/>
            <person name="Batterham P."/>
            <person name="Batzoglou S."/>
            <person name="Begun D."/>
            <person name="Bhutkar A."/>
            <person name="Blanco E."/>
            <person name="Bosak S.A."/>
            <person name="Bradley R.K."/>
            <person name="Brand A.D."/>
            <person name="Brent M.R."/>
            <person name="Brooks A.N."/>
            <person name="Brown R.H."/>
            <person name="Butlin R.K."/>
            <person name="Caggese C."/>
            <person name="Calvi B.R."/>
            <person name="Bernardo de Carvalho A."/>
            <person name="Caspi A."/>
            <person name="Castrezana S."/>
            <person name="Celniker S.E."/>
            <person name="Chang J.L."/>
            <person name="Chapple C."/>
            <person name="Chatterji S."/>
            <person name="Chinwalla A."/>
            <person name="Civetta A."/>
            <person name="Clifton S.W."/>
            <person name="Comeron J.M."/>
            <person name="Costello J.C."/>
            <person name="Coyne J.A."/>
            <person name="Daub J."/>
            <person name="David R.G."/>
            <person name="Delcher A.L."/>
            <person name="Delehaunty K."/>
            <person name="Do C.B."/>
            <person name="Ebling H."/>
            <person name="Edwards K."/>
            <person name="Eickbush T."/>
            <person name="Evans J.D."/>
            <person name="Filipski A."/>
            <person name="Findeiss S."/>
            <person name="Freyhult E."/>
            <person name="Fulton L."/>
            <person name="Fulton R."/>
            <person name="Garcia A.C."/>
            <person name="Gardiner A."/>
            <person name="Garfield D.A."/>
            <person name="Garvin B.E."/>
            <person name="Gibson G."/>
            <person name="Gilbert D."/>
            <person name="Gnerre S."/>
            <person name="Godfrey J."/>
            <person name="Good R."/>
            <person name="Gotea V."/>
            <person name="Gravely B."/>
            <person name="Greenberg A.J."/>
            <person name="Griffiths-Jones S."/>
            <person name="Gross S."/>
            <person name="Guigo R."/>
            <person name="Gustafson E.A."/>
            <person name="Haerty W."/>
            <person name="Hahn M.W."/>
            <person name="Halligan D.L."/>
            <person name="Halpern A.L."/>
            <person name="Halter G.M."/>
            <person name="Han M.V."/>
            <person name="Heger A."/>
            <person name="Hillier L."/>
            <person name="Hinrichs A.S."/>
            <person name="Holmes I."/>
            <person name="Hoskins R.A."/>
            <person name="Hubisz M.J."/>
            <person name="Hultmark D."/>
            <person name="Huntley M.A."/>
            <person name="Jaffe D.B."/>
            <person name="Jagadeeshan S."/>
            <person name="Jeck W.R."/>
            <person name="Johnson J."/>
            <person name="Jones C.D."/>
            <person name="Jordan W.C."/>
            <person name="Karpen G.H."/>
            <person name="Kataoka E."/>
            <person name="Keightley P.D."/>
            <person name="Kheradpour P."/>
            <person name="Kirkness E.F."/>
            <person name="Koerich L.B."/>
            <person name="Kristiansen K."/>
            <person name="Kudrna D."/>
            <person name="Kulathinal R.J."/>
            <person name="Kumar S."/>
            <person name="Kwok R."/>
            <person name="Lander E."/>
            <person name="Langley C.H."/>
            <person name="Lapoint R."/>
            <person name="Lazzaro B.P."/>
            <person name="Lee S.J."/>
            <person name="Levesque L."/>
            <person name="Li R."/>
            <person name="Lin C.F."/>
            <person name="Lin M.F."/>
            <person name="Lindblad-Toh K."/>
            <person name="Llopart A."/>
            <person name="Long M."/>
            <person name="Low L."/>
            <person name="Lozovsky E."/>
            <person name="Lu J."/>
            <person name="Luo M."/>
            <person name="Machado C.A."/>
            <person name="Makalowski W."/>
            <person name="Marzo M."/>
            <person name="Matsuda M."/>
            <person name="Matzkin L."/>
            <person name="McAllister B."/>
            <person name="McBride C.S."/>
            <person name="McKernan B."/>
            <person name="McKernan K."/>
            <person name="Mendez-Lago M."/>
            <person name="Minx P."/>
            <person name="Mollenhauer M.U."/>
            <person name="Montooth K."/>
            <person name="Mount S.M."/>
            <person name="Mu X."/>
            <person name="Myers E."/>
            <person name="Negre B."/>
            <person name="Newfeld S."/>
            <person name="Nielsen R."/>
            <person name="Noor M.A."/>
            <person name="O'Grady P."/>
            <person name="Pachter L."/>
            <person name="Papaceit M."/>
            <person name="Parisi M.J."/>
            <person name="Parisi M."/>
            <person name="Parts L."/>
            <person name="Pedersen J.S."/>
            <person name="Pesole G."/>
            <person name="Phillippy A.M."/>
            <person name="Ponting C.P."/>
            <person name="Pop M."/>
            <person name="Porcelli D."/>
            <person name="Powell J.R."/>
            <person name="Prohaska S."/>
            <person name="Pruitt K."/>
            <person name="Puig M."/>
            <person name="Quesneville H."/>
            <person name="Ram K.R."/>
            <person name="Rand D."/>
            <person name="Rasmussen M.D."/>
            <person name="Reed L.K."/>
            <person name="Reenan R."/>
            <person name="Reily A."/>
            <person name="Remington K.A."/>
            <person name="Rieger T.T."/>
            <person name="Ritchie M.G."/>
            <person name="Robin C."/>
            <person name="Rogers Y.H."/>
            <person name="Rohde C."/>
            <person name="Rozas J."/>
            <person name="Rubenfield M.J."/>
            <person name="Ruiz A."/>
            <person name="Russo S."/>
            <person name="Salzberg S.L."/>
            <person name="Sanchez-Gracia A."/>
            <person name="Saranga D.J."/>
            <person name="Sato H."/>
            <person name="Schaeffer S.W."/>
            <person name="Schatz M.C."/>
            <person name="Schlenke T."/>
            <person name="Schwartz R."/>
            <person name="Segarra C."/>
            <person name="Singh R.S."/>
            <person name="Sirot L."/>
            <person name="Sirota M."/>
            <person name="Sisneros N.B."/>
            <person name="Smith C.D."/>
            <person name="Smith T.F."/>
            <person name="Spieth J."/>
            <person name="Stage D.E."/>
            <person name="Stark A."/>
            <person name="Stephan W."/>
            <person name="Strausberg R.L."/>
            <person name="Strempel S."/>
            <person name="Sturgill D."/>
            <person name="Sutton G."/>
            <person name="Sutton G.G."/>
            <person name="Tao W."/>
            <person name="Teichmann S."/>
            <person name="Tobari Y.N."/>
            <person name="Tomimura Y."/>
            <person name="Tsolas J.M."/>
            <person name="Valente V.L."/>
            <person name="Venter E."/>
            <person name="Venter J.C."/>
            <person name="Vicario S."/>
            <person name="Vieira F.G."/>
            <person name="Vilella A.J."/>
            <person name="Villasante A."/>
            <person name="Walenz B."/>
            <person name="Wang J."/>
            <person name="Wasserman M."/>
            <person name="Watts T."/>
            <person name="Wilson D."/>
            <person name="Wilson R.K."/>
            <person name="Wing R.A."/>
            <person name="Wolfner M.F."/>
            <person name="Wong A."/>
            <person name="Wong G.K."/>
            <person name="Wu C.I."/>
            <person name="Wu G."/>
            <person name="Yamamoto D."/>
            <person name="Yang H.P."/>
            <person name="Yang S.P."/>
            <person name="Yorke J.A."/>
            <person name="Yoshida K."/>
            <person name="Zdobnov E."/>
            <person name="Zhang P."/>
            <person name="Zhang Y."/>
            <person name="Zimin A.V."/>
            <person name="Baldwin J."/>
            <person name="Abdouelleil A."/>
            <person name="Abdulkadir J."/>
            <person name="Abebe A."/>
            <person name="Abera B."/>
            <person name="Abreu J."/>
            <person name="Acer S.C."/>
            <person name="Aftuck L."/>
            <person name="Alexander A."/>
            <person name="An P."/>
            <person name="Anderson E."/>
            <person name="Anderson S."/>
            <person name="Arachi H."/>
            <person name="Azer M."/>
            <person name="Bachantsang P."/>
            <person name="Barry A."/>
            <person name="Bayul T."/>
            <person name="Berlin A."/>
            <person name="Bessette D."/>
            <person name="Bloom T."/>
            <person name="Blye J."/>
            <person name="Boguslavskiy L."/>
            <person name="Bonnet C."/>
            <person name="Boukhgalter B."/>
            <person name="Bourzgui I."/>
            <person name="Brown A."/>
            <person name="Cahill P."/>
            <person name="Channer S."/>
            <person name="Cheshatsang Y."/>
            <person name="Chuda L."/>
            <person name="Citroen M."/>
            <person name="Collymore A."/>
            <person name="Cooke P."/>
            <person name="Costello M."/>
            <person name="D'Aco K."/>
            <person name="Daza R."/>
            <person name="De Haan G."/>
            <person name="DeGray S."/>
            <person name="DeMaso C."/>
            <person name="Dhargay N."/>
            <person name="Dooley K."/>
            <person name="Dooley E."/>
            <person name="Doricent M."/>
            <person name="Dorje P."/>
            <person name="Dorjee K."/>
            <person name="Dupes A."/>
            <person name="Elong R."/>
            <person name="Falk J."/>
            <person name="Farina A."/>
            <person name="Faro S."/>
            <person name="Ferguson D."/>
            <person name="Fisher S."/>
            <person name="Foley C.D."/>
            <person name="Franke A."/>
            <person name="Friedrich D."/>
            <person name="Gadbois L."/>
            <person name="Gearin G."/>
            <person name="Gearin C.R."/>
            <person name="Giannoukos G."/>
            <person name="Goode T."/>
            <person name="Graham J."/>
            <person name="Grandbois E."/>
            <person name="Grewal S."/>
            <person name="Gyaltsen K."/>
            <person name="Hafez N."/>
            <person name="Hagos B."/>
            <person name="Hall J."/>
            <person name="Henson C."/>
            <person name="Hollinger A."/>
            <person name="Honan T."/>
            <person name="Huard M.D."/>
            <person name="Hughes L."/>
            <person name="Hurhula B."/>
            <person name="Husby M.E."/>
            <person name="Kamat A."/>
            <person name="Kanga B."/>
            <person name="Kashin S."/>
            <person name="Khazanovich D."/>
            <person name="Kisner P."/>
            <person name="Lance K."/>
            <person name="Lara M."/>
            <person name="Lee W."/>
            <person name="Lennon N."/>
            <person name="Letendre F."/>
            <person name="LeVine R."/>
            <person name="Lipovsky A."/>
            <person name="Liu X."/>
            <person name="Liu J."/>
            <person name="Liu S."/>
            <person name="Lokyitsang T."/>
            <person name="Lokyitsang Y."/>
            <person name="Lubonja R."/>
            <person name="Lui A."/>
            <person name="MacDonald P."/>
            <person name="Magnisalis V."/>
            <person name="Maru K."/>
            <person name="Matthews C."/>
            <person name="McCusker W."/>
            <person name="McDonough S."/>
            <person name="Mehta T."/>
            <person name="Meldrim J."/>
            <person name="Meneus L."/>
            <person name="Mihai O."/>
            <person name="Mihalev A."/>
            <person name="Mihova T."/>
            <person name="Mittelman R."/>
            <person name="Mlenga V."/>
            <person name="Montmayeur A."/>
            <person name="Mulrain L."/>
            <person name="Navidi A."/>
            <person name="Naylor J."/>
            <person name="Negash T."/>
            <person name="Nguyen T."/>
            <person name="Nguyen N."/>
            <person name="Nicol R."/>
            <person name="Norbu C."/>
            <person name="Norbu N."/>
            <person name="Novod N."/>
            <person name="O'Neill B."/>
            <person name="Osman S."/>
            <person name="Markiewicz E."/>
            <person name="Oyono O.L."/>
            <person name="Patti C."/>
            <person name="Phunkhang P."/>
            <person name="Pierre F."/>
            <person name="Priest M."/>
            <person name="Raghuraman S."/>
            <person name="Rege F."/>
            <person name="Reyes R."/>
            <person name="Rise C."/>
            <person name="Rogov P."/>
            <person name="Ross K."/>
            <person name="Ryan E."/>
            <person name="Settipalli S."/>
            <person name="Shea T."/>
            <person name="Sherpa N."/>
            <person name="Shi L."/>
            <person name="Shih D."/>
            <person name="Sparrow T."/>
            <person name="Spaulding J."/>
            <person name="Stalker J."/>
            <person name="Stange-Thomann N."/>
            <person name="Stavropoulos S."/>
            <person name="Stone C."/>
            <person name="Strader C."/>
            <person name="Tesfaye S."/>
            <person name="Thomson T."/>
            <person name="Thoulutsang Y."/>
            <person name="Thoulutsang D."/>
            <person name="Topham K."/>
            <person name="Topping I."/>
            <person name="Tsamla T."/>
            <person name="Vassiliev H."/>
            <person name="Vo A."/>
            <person name="Wangchuk T."/>
            <person name="Wangdi T."/>
            <person name="Weiand M."/>
            <person name="Wilkinson J."/>
            <person name="Wilson A."/>
            <person name="Yadav S."/>
            <person name="Young G."/>
            <person name="Yu Q."/>
            <person name="Zembek L."/>
            <person name="Zhong D."/>
            <person name="Zimmer A."/>
            <person name="Zwirko Z."/>
            <person name="Jaffe D.B."/>
            <person name="Alvarez P."/>
            <person name="Brockman W."/>
            <person name="Butler J."/>
            <person name="Chin C."/>
            <person name="Gnerre S."/>
            <person name="Grabherr M."/>
            <person name="Kleber M."/>
            <person name="Mauceli E."/>
            <person name="MacCallum I."/>
        </authorList>
    </citation>
    <scope>NUCLEOTIDE SEQUENCE [LARGE SCALE GENOMIC DNA]</scope>
    <source>
        <strain evidence="17">Tucson 14030-0811.24</strain>
    </source>
</reference>
<dbReference type="STRING" id="7260.B4N426"/>
<evidence type="ECO:0000256" key="6">
    <source>
        <dbReference type="ARBA" id="ARBA00022832"/>
    </source>
</evidence>
<evidence type="ECO:0000256" key="4">
    <source>
        <dbReference type="ARBA" id="ARBA00022692"/>
    </source>
</evidence>
<dbReference type="PANTHER" id="PTHR11351">
    <property type="entry name" value="ACYL-COA DESATURASE"/>
    <property type="match status" value="1"/>
</dbReference>
<dbReference type="SMR" id="B4N426"/>
<organism evidence="16 17">
    <name type="scientific">Drosophila willistoni</name>
    <name type="common">Fruit fly</name>
    <dbReference type="NCBI Taxonomy" id="7260"/>
    <lineage>
        <taxon>Eukaryota</taxon>
        <taxon>Metazoa</taxon>
        <taxon>Ecdysozoa</taxon>
        <taxon>Arthropoda</taxon>
        <taxon>Hexapoda</taxon>
        <taxon>Insecta</taxon>
        <taxon>Pterygota</taxon>
        <taxon>Neoptera</taxon>
        <taxon>Endopterygota</taxon>
        <taxon>Diptera</taxon>
        <taxon>Brachycera</taxon>
        <taxon>Muscomorpha</taxon>
        <taxon>Ephydroidea</taxon>
        <taxon>Drosophilidae</taxon>
        <taxon>Drosophila</taxon>
        <taxon>Sophophora</taxon>
    </lineage>
</organism>
<evidence type="ECO:0000256" key="7">
    <source>
        <dbReference type="ARBA" id="ARBA00022989"/>
    </source>
</evidence>
<dbReference type="KEGG" id="dwi:6645288"/>
<evidence type="ECO:0000256" key="10">
    <source>
        <dbReference type="ARBA" id="ARBA00023098"/>
    </source>
</evidence>
<name>B4N426_DROWI</name>
<feature type="transmembrane region" description="Helical" evidence="14">
    <location>
        <begin position="196"/>
        <end position="216"/>
    </location>
</feature>
<dbReference type="GO" id="GO:0005789">
    <property type="term" value="C:endoplasmic reticulum membrane"/>
    <property type="evidence" value="ECO:0007669"/>
    <property type="project" value="TreeGrafter"/>
</dbReference>
<gene>
    <name evidence="16" type="primary">Dwil\DesatF-eta</name>
    <name evidence="16" type="ORF">Dwil_GK11373</name>
</gene>
<feature type="transmembrane region" description="Helical" evidence="14">
    <location>
        <begin position="76"/>
        <end position="95"/>
    </location>
</feature>
<dbReference type="PANTHER" id="PTHR11351:SF31">
    <property type="entry name" value="DESATURASE 1, ISOFORM A-RELATED"/>
    <property type="match status" value="1"/>
</dbReference>
<dbReference type="PRINTS" id="PR00075">
    <property type="entry name" value="FACDDSATRASE"/>
</dbReference>
<dbReference type="InterPro" id="IPR015876">
    <property type="entry name" value="Acyl-CoA_DS"/>
</dbReference>
<sequence length="357" mass="41675">MPPYSQTKSIKKWETTGVLFEKDAETIDGGLNKDITKLKTAGKRKYEYIWLNIFLLSYIYALSGYGLWLFFTAAKWQTMIFTVLGVIANYVASLAGPHRLYSHRSFKANMPLQFIILLLHSTAFQDSAFDWARDHRVHHKYTETDADPYNSQRGWFFSHVGWLCTKKHPEVLAKGKEIDVSDLTSNPLLMFQKKHISIIMPTFAFVLPTLMPMYFWNEGLNVSFHVATILRLFLELNFTFLINSSAHIYGNRPYDKTINPTNEPILIWLHLGEGYHNYHHTFPWDYKNAEQGKYAYDFTTYFIKFFSHIGWATDLKTVSKDMVRKRVKRTGDGTHPIWGWGDKDQTNEDRKEAIIIN</sequence>
<keyword evidence="17" id="KW-1185">Reference proteome</keyword>
<keyword evidence="10" id="KW-0443">Lipid metabolism</keyword>
<feature type="transmembrane region" description="Helical" evidence="14">
    <location>
        <begin position="222"/>
        <end position="242"/>
    </location>
</feature>
<keyword evidence="4 13" id="KW-0812">Transmembrane</keyword>
<evidence type="ECO:0000256" key="11">
    <source>
        <dbReference type="ARBA" id="ARBA00023136"/>
    </source>
</evidence>
<dbReference type="Pfam" id="PF00487">
    <property type="entry name" value="FA_desaturase"/>
    <property type="match status" value="1"/>
</dbReference>
<evidence type="ECO:0000256" key="12">
    <source>
        <dbReference type="ARBA" id="ARBA00023160"/>
    </source>
</evidence>
<dbReference type="InterPro" id="IPR001522">
    <property type="entry name" value="FADS-1_CS"/>
</dbReference>
<feature type="transmembrane region" description="Helical" evidence="14">
    <location>
        <begin position="48"/>
        <end position="70"/>
    </location>
</feature>
<dbReference type="GO" id="GO:0005506">
    <property type="term" value="F:iron ion binding"/>
    <property type="evidence" value="ECO:0007669"/>
    <property type="project" value="TreeGrafter"/>
</dbReference>
<dbReference type="EC" id="1.14.19.-" evidence="16"/>
<dbReference type="InParanoid" id="B4N426"/>
<evidence type="ECO:0000256" key="3">
    <source>
        <dbReference type="ARBA" id="ARBA00022516"/>
    </source>
</evidence>
<keyword evidence="11 14" id="KW-0472">Membrane</keyword>
<dbReference type="PROSITE" id="PS00476">
    <property type="entry name" value="FATTY_ACID_DESATUR_1"/>
    <property type="match status" value="1"/>
</dbReference>